<feature type="domain" description="Damage-control phosphatase ARMT1-like metal-binding" evidence="9">
    <location>
        <begin position="29"/>
        <end position="422"/>
    </location>
</feature>
<evidence type="ECO:0000256" key="8">
    <source>
        <dbReference type="RuleBase" id="RU367030"/>
    </source>
</evidence>
<evidence type="ECO:0000256" key="5">
    <source>
        <dbReference type="ARBA" id="ARBA00023211"/>
    </source>
</evidence>
<comment type="catalytic activity">
    <reaction evidence="6 8">
        <text>beta-D-fructose 6-phosphate = dihydroxyacetone + D-glyceraldehyde 3-phosphate</text>
        <dbReference type="Rhea" id="RHEA:28002"/>
        <dbReference type="ChEBI" id="CHEBI:16016"/>
        <dbReference type="ChEBI" id="CHEBI:57634"/>
        <dbReference type="ChEBI" id="CHEBI:59776"/>
    </reaction>
</comment>
<comment type="function">
    <text evidence="7 8">Metal-dependent phosphatase that shows phosphatase activity against several substrates, including fructose-1-phosphate and fructose-6-phosphate. Its preference for fructose-1-phosphate, a strong glycating agent that causes DNA damage rather than a canonical yeast metabolite, suggests a damage-control function in hexose phosphate metabolism.</text>
</comment>
<dbReference type="Proteomes" id="UP000022910">
    <property type="component" value="Unassembled WGS sequence"/>
</dbReference>
<dbReference type="PANTHER" id="PTHR12260">
    <property type="entry name" value="DAMAGE-CONTROL PHOSPHATASE ARMT1"/>
    <property type="match status" value="1"/>
</dbReference>
<dbReference type="Gene3D" id="1.20.930.60">
    <property type="match status" value="1"/>
</dbReference>
<dbReference type="Gene3D" id="3.40.50.10880">
    <property type="entry name" value="Uncharacterised protein PF01937, DUF89, domain 3"/>
    <property type="match status" value="1"/>
</dbReference>
<evidence type="ECO:0000259" key="9">
    <source>
        <dbReference type="Pfam" id="PF01937"/>
    </source>
</evidence>
<keyword evidence="4 8" id="KW-0378">Hydrolase</keyword>
<dbReference type="GO" id="GO:0005634">
    <property type="term" value="C:nucleus"/>
    <property type="evidence" value="ECO:0007669"/>
    <property type="project" value="TreeGrafter"/>
</dbReference>
<dbReference type="FunFam" id="1.20.930.60:FF:000002">
    <property type="entry name" value="Protein-glutamate O-methyltransferase C1393.13"/>
    <property type="match status" value="1"/>
</dbReference>
<dbReference type="EMBL" id="JEMT01027857">
    <property type="protein sequence ID" value="EXX56101.1"/>
    <property type="molecule type" value="Genomic_DNA"/>
</dbReference>
<dbReference type="STRING" id="1432141.A0A015K9F9"/>
<keyword evidence="11" id="KW-1185">Reference proteome</keyword>
<keyword evidence="5 8" id="KW-0464">Manganese</keyword>
<name>A0A015K9F9_RHIIW</name>
<reference evidence="10 11" key="1">
    <citation type="submission" date="2014-02" db="EMBL/GenBank/DDBJ databases">
        <title>Single nucleus genome sequencing reveals high similarity among nuclei of an endomycorrhizal fungus.</title>
        <authorList>
            <person name="Lin K."/>
            <person name="Geurts R."/>
            <person name="Zhang Z."/>
            <person name="Limpens E."/>
            <person name="Saunders D.G."/>
            <person name="Mu D."/>
            <person name="Pang E."/>
            <person name="Cao H."/>
            <person name="Cha H."/>
            <person name="Lin T."/>
            <person name="Zhou Q."/>
            <person name="Shang Y."/>
            <person name="Li Y."/>
            <person name="Ivanov S."/>
            <person name="Sharma T."/>
            <person name="Velzen R.V."/>
            <person name="Ruijter N.D."/>
            <person name="Aanen D.K."/>
            <person name="Win J."/>
            <person name="Kamoun S."/>
            <person name="Bisseling T."/>
            <person name="Huang S."/>
        </authorList>
    </citation>
    <scope>NUCLEOTIDE SEQUENCE [LARGE SCALE GENOMIC DNA]</scope>
    <source>
        <strain evidence="11">DAOM197198w</strain>
    </source>
</reference>
<evidence type="ECO:0000256" key="1">
    <source>
        <dbReference type="ARBA" id="ARBA00001326"/>
    </source>
</evidence>
<accession>A0A015K9F9</accession>
<dbReference type="GO" id="GO:0004427">
    <property type="term" value="F:inorganic diphosphate phosphatase activity"/>
    <property type="evidence" value="ECO:0007669"/>
    <property type="project" value="UniProtKB-ARBA"/>
</dbReference>
<dbReference type="GO" id="GO:0006974">
    <property type="term" value="P:DNA damage response"/>
    <property type="evidence" value="ECO:0007669"/>
    <property type="project" value="TreeGrafter"/>
</dbReference>
<dbReference type="SUPFAM" id="SSF111321">
    <property type="entry name" value="AF1104-like"/>
    <property type="match status" value="1"/>
</dbReference>
<comment type="caution">
    <text evidence="10">The sequence shown here is derived from an EMBL/GenBank/DDBJ whole genome shotgun (WGS) entry which is preliminary data.</text>
</comment>
<evidence type="ECO:0000313" key="11">
    <source>
        <dbReference type="Proteomes" id="UP000022910"/>
    </source>
</evidence>
<sequence length="447" mass="52171">MTSPITPANPPRPALKATDEKSFAFTSTTYRWPIIITKAIDDIYKTRHDIDTSKEPEKAKEGKDIMDSIALLKYEMQRKRQLTPIEDDGEPDINTYNEVFTRYFKEENWYSASWLFTECYLYRRIRSILAKTKYWRNYDPFFRQKEEIIKASFAAIIELAKRIDELISNQNHDKKILFHELAQISLWGNATDLSLLTNLNYNDINKLQSIDAKALEQSENKILVNDLEKLWNKLSHYQQKRIDFVLDNAGFELYGDLIFADWLIQVGYASEIYLHIKAIPWFVSDTTSNDFNLLLSSLKNGSLSASSDEKIYLEKLAKRWQEYIENNKWILKSDYFWTSPYSYWHLKEQAPELFTDISKSSLVIFKGDLNYRKLVYDCKWPTTTPFKEAIGLFATEKSAPPILALRTSKADVIVGLPEGIEERLSALEADWMYSGKYAVIQFNEGNQ</sequence>
<dbReference type="InterPro" id="IPR002791">
    <property type="entry name" value="ARMT1-like_metal-bd"/>
</dbReference>
<comment type="similarity">
    <text evidence="2 8">Belongs to the damage-control phosphatase family. Sugar phosphate phosphatase III subfamily.</text>
</comment>
<dbReference type="InterPro" id="IPR039763">
    <property type="entry name" value="ARMT1"/>
</dbReference>
<comment type="catalytic activity">
    <reaction evidence="1 8">
        <text>beta-D-fructose 1-phosphate + H2O = D-fructose + phosphate</text>
        <dbReference type="Rhea" id="RHEA:35603"/>
        <dbReference type="ChEBI" id="CHEBI:15377"/>
        <dbReference type="ChEBI" id="CHEBI:37721"/>
        <dbReference type="ChEBI" id="CHEBI:43474"/>
        <dbReference type="ChEBI" id="CHEBI:138881"/>
    </reaction>
</comment>
<evidence type="ECO:0000256" key="7">
    <source>
        <dbReference type="ARBA" id="ARBA00054243"/>
    </source>
</evidence>
<dbReference type="InterPro" id="IPR036075">
    <property type="entry name" value="ARMT-1-like_metal-bd_sf"/>
</dbReference>
<dbReference type="Pfam" id="PF01937">
    <property type="entry name" value="ARMT1-like_dom"/>
    <property type="match status" value="1"/>
</dbReference>
<comment type="cofactor">
    <cofactor evidence="8">
        <name>Mn(2+)</name>
        <dbReference type="ChEBI" id="CHEBI:29035"/>
    </cofactor>
    <cofactor evidence="8">
        <name>Ni(2+)</name>
        <dbReference type="ChEBI" id="CHEBI:49786"/>
    </cofactor>
</comment>
<dbReference type="EC" id="3.1.3.-" evidence="8"/>
<proteinExistence type="inferred from homology"/>
<dbReference type="GO" id="GO:0097023">
    <property type="term" value="F:fructose 6-phosphate aldolase activity"/>
    <property type="evidence" value="ECO:0007669"/>
    <property type="project" value="RHEA"/>
</dbReference>
<protein>
    <recommendedName>
        <fullName evidence="8">Sugar phosphate phosphatase</fullName>
        <ecNumber evidence="8">3.1.3.-</ecNumber>
    </recommendedName>
</protein>
<dbReference type="GO" id="GO:0030643">
    <property type="term" value="P:intracellular phosphate ion homeostasis"/>
    <property type="evidence" value="ECO:0007669"/>
    <property type="project" value="UniProtKB-ARBA"/>
</dbReference>
<comment type="domain">
    <text evidence="8">Subfamily III proteins have a conserved RTxK motif about 40-50 residues from the C-terminus; the threonine may be replaced by serine or cysteine.</text>
</comment>
<evidence type="ECO:0000256" key="6">
    <source>
        <dbReference type="ARBA" id="ARBA00048809"/>
    </source>
</evidence>
<dbReference type="HOGENOM" id="CLU_030117_2_1_1"/>
<dbReference type="FunFam" id="3.40.50.10880:FF:000005">
    <property type="entry name" value="DUF89-domain-containing protein"/>
    <property type="match status" value="1"/>
</dbReference>
<dbReference type="AlphaFoldDB" id="A0A015K9F9"/>
<gene>
    <name evidence="10" type="ORF">RirG_219380</name>
</gene>
<evidence type="ECO:0000313" key="10">
    <source>
        <dbReference type="EMBL" id="EXX56101.1"/>
    </source>
</evidence>
<evidence type="ECO:0000256" key="2">
    <source>
        <dbReference type="ARBA" id="ARBA00009519"/>
    </source>
</evidence>
<keyword evidence="3 8" id="KW-0479">Metal-binding</keyword>
<evidence type="ECO:0000256" key="4">
    <source>
        <dbReference type="ARBA" id="ARBA00022801"/>
    </source>
</evidence>
<dbReference type="OrthoDB" id="541375at2759"/>
<organism evidence="10 11">
    <name type="scientific">Rhizophagus irregularis (strain DAOM 197198w)</name>
    <name type="common">Glomus intraradices</name>
    <dbReference type="NCBI Taxonomy" id="1432141"/>
    <lineage>
        <taxon>Eukaryota</taxon>
        <taxon>Fungi</taxon>
        <taxon>Fungi incertae sedis</taxon>
        <taxon>Mucoromycota</taxon>
        <taxon>Glomeromycotina</taxon>
        <taxon>Glomeromycetes</taxon>
        <taxon>Glomerales</taxon>
        <taxon>Glomeraceae</taxon>
        <taxon>Rhizophagus</taxon>
    </lineage>
</organism>
<dbReference type="GO" id="GO:0046872">
    <property type="term" value="F:metal ion binding"/>
    <property type="evidence" value="ECO:0007669"/>
    <property type="project" value="UniProtKB-UniRule"/>
</dbReference>
<dbReference type="OMA" id="INMWSNC"/>
<evidence type="ECO:0000256" key="3">
    <source>
        <dbReference type="ARBA" id="ARBA00022723"/>
    </source>
</evidence>
<dbReference type="GO" id="GO:0103026">
    <property type="term" value="F:fructose-1-phosphatase activity"/>
    <property type="evidence" value="ECO:0007669"/>
    <property type="project" value="RHEA"/>
</dbReference>
<dbReference type="PANTHER" id="PTHR12260:SF6">
    <property type="entry name" value="DAMAGE-CONTROL PHOSPHATASE ARMT1"/>
    <property type="match status" value="1"/>
</dbReference>